<dbReference type="EMBL" id="CP021422">
    <property type="protein sequence ID" value="ASB42304.1"/>
    <property type="molecule type" value="Genomic_DNA"/>
</dbReference>
<dbReference type="InterPro" id="IPR000182">
    <property type="entry name" value="GNAT_dom"/>
</dbReference>
<reference evidence="4" key="2">
    <citation type="submission" date="2017-05" db="EMBL/GenBank/DDBJ databases">
        <title>Improved OligoMM genomes.</title>
        <authorList>
            <person name="Garzetti D."/>
        </authorList>
    </citation>
    <scope>NUCLEOTIDE SEQUENCE [LARGE SCALE GENOMIC DNA]</scope>
    <source>
        <strain evidence="4">KB18</strain>
    </source>
</reference>
<evidence type="ECO:0000313" key="4">
    <source>
        <dbReference type="Proteomes" id="UP000196710"/>
    </source>
</evidence>
<reference evidence="2" key="1">
    <citation type="journal article" date="2017" name="Genome Announc.">
        <title>High-Quality Whole-Genome Sequences of the Oligo-Mouse-Microbiota Bacterial Community.</title>
        <authorList>
            <person name="Garzetti D."/>
            <person name="Brugiroux S."/>
            <person name="Bunk B."/>
            <person name="Pukall R."/>
            <person name="McCoy K.D."/>
            <person name="Macpherson A.J."/>
            <person name="Stecher B."/>
        </authorList>
    </citation>
    <scope>NUCLEOTIDE SEQUENCE</scope>
    <source>
        <strain evidence="2">KB18</strain>
    </source>
</reference>
<dbReference type="KEGG" id="amur:ADH66_17570"/>
<dbReference type="Pfam" id="PF00583">
    <property type="entry name" value="Acetyltransf_1"/>
    <property type="match status" value="1"/>
</dbReference>
<dbReference type="Proteomes" id="UP000196710">
    <property type="component" value="Chromosome"/>
</dbReference>
<protein>
    <submittedName>
        <fullName evidence="2 3">N-acetyltransferase</fullName>
    </submittedName>
</protein>
<evidence type="ECO:0000313" key="2">
    <source>
        <dbReference type="EMBL" id="ASB42304.1"/>
    </source>
</evidence>
<dbReference type="PROSITE" id="PS51186">
    <property type="entry name" value="GNAT"/>
    <property type="match status" value="1"/>
</dbReference>
<dbReference type="CDD" id="cd04301">
    <property type="entry name" value="NAT_SF"/>
    <property type="match status" value="1"/>
</dbReference>
<dbReference type="Proteomes" id="UP000596035">
    <property type="component" value="Chromosome"/>
</dbReference>
<dbReference type="SUPFAM" id="SSF55729">
    <property type="entry name" value="Acyl-CoA N-acyltransferases (Nat)"/>
    <property type="match status" value="1"/>
</dbReference>
<feature type="domain" description="N-acetyltransferase" evidence="1">
    <location>
        <begin position="1"/>
        <end position="168"/>
    </location>
</feature>
<dbReference type="AlphaFoldDB" id="A0A1Z2XV39"/>
<name>A0A1Z2XV39_9FIRM</name>
<organism evidence="3 5">
    <name type="scientific">Acutalibacter muris</name>
    <dbReference type="NCBI Taxonomy" id="1796620"/>
    <lineage>
        <taxon>Bacteria</taxon>
        <taxon>Bacillati</taxon>
        <taxon>Bacillota</taxon>
        <taxon>Clostridia</taxon>
        <taxon>Eubacteriales</taxon>
        <taxon>Acutalibacteraceae</taxon>
        <taxon>Acutalibacter</taxon>
    </lineage>
</organism>
<evidence type="ECO:0000313" key="5">
    <source>
        <dbReference type="Proteomes" id="UP000596035"/>
    </source>
</evidence>
<dbReference type="EMBL" id="CP065321">
    <property type="protein sequence ID" value="QQR31583.1"/>
    <property type="molecule type" value="Genomic_DNA"/>
</dbReference>
<dbReference type="RefSeq" id="WP_066538138.1">
    <property type="nucleotide sequence ID" value="NZ_CP021422.1"/>
</dbReference>
<keyword evidence="4" id="KW-1185">Reference proteome</keyword>
<accession>A0A1Z2XV39</accession>
<sequence>MELRPACREDVPAVARLYDMARASLKAAGVPQWQEGYPNGDDALRDIEQGHGYVLTEDGEVAAFACLAFGVEPTYNVIEKGGWLGQGEYGFLHRVAVDPVLRGRGAAGLFFDELKRQAGERGVKIIRGDTHRLNLPMQRVMAKNGLELRGVIHVEDGSERLAYECILE</sequence>
<evidence type="ECO:0000313" key="3">
    <source>
        <dbReference type="EMBL" id="QQR31583.1"/>
    </source>
</evidence>
<dbReference type="Gene3D" id="3.40.630.30">
    <property type="match status" value="1"/>
</dbReference>
<reference evidence="3 5" key="3">
    <citation type="submission" date="2020-11" db="EMBL/GenBank/DDBJ databases">
        <title>Closed and high quality bacterial genomes of the OMM12 community.</title>
        <authorList>
            <person name="Marbouty M."/>
            <person name="Lamy-Besnier Q."/>
            <person name="Debarbieux L."/>
            <person name="Koszul R."/>
        </authorList>
    </citation>
    <scope>NUCLEOTIDE SEQUENCE [LARGE SCALE GENOMIC DNA]</scope>
    <source>
        <strain evidence="3 5">KB18</strain>
    </source>
</reference>
<gene>
    <name evidence="2" type="ORF">ADH66_17570</name>
    <name evidence="3" type="ORF">I5Q82_07970</name>
</gene>
<dbReference type="InterPro" id="IPR016181">
    <property type="entry name" value="Acyl_CoA_acyltransferase"/>
</dbReference>
<dbReference type="GO" id="GO:0016747">
    <property type="term" value="F:acyltransferase activity, transferring groups other than amino-acyl groups"/>
    <property type="evidence" value="ECO:0007669"/>
    <property type="project" value="InterPro"/>
</dbReference>
<proteinExistence type="predicted"/>
<evidence type="ECO:0000259" key="1">
    <source>
        <dbReference type="PROSITE" id="PS51186"/>
    </source>
</evidence>